<evidence type="ECO:0000313" key="3">
    <source>
        <dbReference type="EMBL" id="GGE15782.1"/>
    </source>
</evidence>
<feature type="domain" description="Glycosyl-hydrolase family 116 catalytic region" evidence="1">
    <location>
        <begin position="502"/>
        <end position="780"/>
    </location>
</feature>
<evidence type="ECO:0000313" key="4">
    <source>
        <dbReference type="Proteomes" id="UP000614460"/>
    </source>
</evidence>
<dbReference type="InterPro" id="IPR012341">
    <property type="entry name" value="6hp_glycosidase-like_sf"/>
</dbReference>
<keyword evidence="4" id="KW-1185">Reference proteome</keyword>
<gene>
    <name evidence="3" type="ORF">GCM10011516_11950</name>
</gene>
<reference evidence="3" key="1">
    <citation type="journal article" date="2014" name="Int. J. Syst. Evol. Microbiol.">
        <title>Complete genome sequence of Corynebacterium casei LMG S-19264T (=DSM 44701T), isolated from a smear-ripened cheese.</title>
        <authorList>
            <consortium name="US DOE Joint Genome Institute (JGI-PGF)"/>
            <person name="Walter F."/>
            <person name="Albersmeier A."/>
            <person name="Kalinowski J."/>
            <person name="Ruckert C."/>
        </authorList>
    </citation>
    <scope>NUCLEOTIDE SEQUENCE</scope>
    <source>
        <strain evidence="3">CGMCC 1.15966</strain>
    </source>
</reference>
<proteinExistence type="predicted"/>
<protein>
    <submittedName>
        <fullName evidence="3">Uncharacterized protein</fullName>
    </submittedName>
</protein>
<evidence type="ECO:0000259" key="2">
    <source>
        <dbReference type="Pfam" id="PF12215"/>
    </source>
</evidence>
<dbReference type="InterPro" id="IPR024462">
    <property type="entry name" value="GH116_N"/>
</dbReference>
<dbReference type="AlphaFoldDB" id="A0A8H9FZP8"/>
<dbReference type="GO" id="GO:0005975">
    <property type="term" value="P:carbohydrate metabolic process"/>
    <property type="evidence" value="ECO:0007669"/>
    <property type="project" value="InterPro"/>
</dbReference>
<dbReference type="EMBL" id="BMKM01000002">
    <property type="protein sequence ID" value="GGE15782.1"/>
    <property type="molecule type" value="Genomic_DNA"/>
</dbReference>
<dbReference type="RefSeq" id="WP_182498914.1">
    <property type="nucleotide sequence ID" value="NZ_BMKM01000002.1"/>
</dbReference>
<organism evidence="3 4">
    <name type="scientific">Sphingobacterium cellulitidis</name>
    <dbReference type="NCBI Taxonomy" id="1768011"/>
    <lineage>
        <taxon>Bacteria</taxon>
        <taxon>Pseudomonadati</taxon>
        <taxon>Bacteroidota</taxon>
        <taxon>Sphingobacteriia</taxon>
        <taxon>Sphingobacteriales</taxon>
        <taxon>Sphingobacteriaceae</taxon>
        <taxon>Sphingobacterium</taxon>
    </lineage>
</organism>
<comment type="caution">
    <text evidence="3">The sequence shown here is derived from an EMBL/GenBank/DDBJ whole genome shotgun (WGS) entry which is preliminary data.</text>
</comment>
<reference evidence="3" key="2">
    <citation type="submission" date="2020-09" db="EMBL/GenBank/DDBJ databases">
        <authorList>
            <person name="Sun Q."/>
            <person name="Zhou Y."/>
        </authorList>
    </citation>
    <scope>NUCLEOTIDE SEQUENCE</scope>
    <source>
        <strain evidence="3">CGMCC 1.15966</strain>
    </source>
</reference>
<accession>A0A8H9FZP8</accession>
<dbReference type="PANTHER" id="PTHR12654">
    <property type="entry name" value="BILE ACID BETA-GLUCOSIDASE-RELATED"/>
    <property type="match status" value="1"/>
</dbReference>
<dbReference type="Pfam" id="PF04685">
    <property type="entry name" value="DUF608"/>
    <property type="match status" value="1"/>
</dbReference>
<dbReference type="InterPro" id="IPR052566">
    <property type="entry name" value="Non-lysos_glucosylceramidase"/>
</dbReference>
<dbReference type="Proteomes" id="UP000614460">
    <property type="component" value="Unassembled WGS sequence"/>
</dbReference>
<name>A0A8H9FZP8_9SPHI</name>
<dbReference type="Gene3D" id="1.50.10.10">
    <property type="match status" value="1"/>
</dbReference>
<dbReference type="GO" id="GO:0004553">
    <property type="term" value="F:hydrolase activity, hydrolyzing O-glycosyl compounds"/>
    <property type="evidence" value="ECO:0007669"/>
    <property type="project" value="InterPro"/>
</dbReference>
<feature type="domain" description="Glycosyl-hydrolase family 116 N-terminal" evidence="2">
    <location>
        <begin position="73"/>
        <end position="393"/>
    </location>
</feature>
<dbReference type="SUPFAM" id="SSF48208">
    <property type="entry name" value="Six-hairpin glycosidases"/>
    <property type="match status" value="1"/>
</dbReference>
<dbReference type="Pfam" id="PF12215">
    <property type="entry name" value="Glyco_hydr_116N"/>
    <property type="match status" value="1"/>
</dbReference>
<dbReference type="InterPro" id="IPR006775">
    <property type="entry name" value="GH116_catalytic"/>
</dbReference>
<dbReference type="PANTHER" id="PTHR12654:SF0">
    <property type="entry name" value="NON-LYSOSOMAL GLUCOSYLCERAMIDASE"/>
    <property type="match status" value="1"/>
</dbReference>
<sequence>MNRRNFLKNSSLLGLGVFASQFPVWGRSIFSWDAAVHNIPIEKGYSKEWIKSLYGRGEKIQYKKSLNELKYIGMPVGGLHSGTVYISGDGRLWLWQVFNTSYDGLNEGVENKVVLWDNGREMQRVRPRDGAAFVEPALSDNLRILEQGFLVSVKRNGKVLQKVLEANQWDEVIFEPSYPTCKVLYSSASFPVDVELTAFSPFIPLDEDNSSLPLTTFHIEIKNKNSEPLEVEVIGWFENGVHKGRKDFDAVKKLASVKESNGSNRHVYFECDSVPTEFQKATDHGNMAFMAHDGHAKIICNLESWPVQAENLQGSDQRSLVDFKDLQISSISSKGKVEGNGKKDFQFSVAWYFNNPHPKLQEHLKDAKEGYWYGKRFKDASEVLNYYAAHLEELDRQTMKWVQTWNDSTLPYWFLDRTFVNIGSLATANTMRFGTGRFWGWEGVGACAGTCTHVWQYGQAMGRIFPGLERNLRETTDYGVGFNANSGAIIFRAEYESRPAIDGQAGVILRTYRDHQTSKDDTFLKKNWPSIKKASQFILNQDKNGDGMTDTPMENTLDAVWEGEIAWIVGLSLAAIKAAEKMANEVGDLEFEKKCASYFSKGSKNMDSQLFNGEYYIHRPNKEFGRKKLGSYNTCHIDQVYGQAWTFQLGLPRVNDKAKTLSALQALWKYNYAPDVGPYIKTHLQGRPYAIAGDAGMVMNTNPKNEKHAYGENETWQLGYFHECMTGFEHQVAAHMMAEGMIDESMILTRKIHERYHASKRNPFNEIECSDHYARAMASYGTFINACGFTYHGPKKQIGFHPKINPENFKAAFTAADGWGSYTQKISSNNRLEAIIDLANGNLEIAELTLPNLKESTVKSKVTAKIGNSSVSIKNTESKNDVIIIVFDSPIVLSENKELLISIS</sequence>
<evidence type="ECO:0000259" key="1">
    <source>
        <dbReference type="Pfam" id="PF04685"/>
    </source>
</evidence>
<dbReference type="InterPro" id="IPR008928">
    <property type="entry name" value="6-hairpin_glycosidase_sf"/>
</dbReference>